<feature type="chain" id="PRO_5043364488" description="PEP-CTERM protein-sorting domain-containing protein" evidence="1">
    <location>
        <begin position="22"/>
        <end position="201"/>
    </location>
</feature>
<evidence type="ECO:0000313" key="2">
    <source>
        <dbReference type="EMBL" id="MDO6422835.1"/>
    </source>
</evidence>
<dbReference type="RefSeq" id="WP_303492721.1">
    <property type="nucleotide sequence ID" value="NZ_JAUOPB010000007.1"/>
</dbReference>
<keyword evidence="1" id="KW-0732">Signal</keyword>
<feature type="signal peptide" evidence="1">
    <location>
        <begin position="1"/>
        <end position="21"/>
    </location>
</feature>
<dbReference type="AlphaFoldDB" id="A0AAW7X4U9"/>
<accession>A0AAW7X4U9</accession>
<dbReference type="Proteomes" id="UP001169760">
    <property type="component" value="Unassembled WGS sequence"/>
</dbReference>
<protein>
    <recommendedName>
        <fullName evidence="4">PEP-CTERM protein-sorting domain-containing protein</fullName>
    </recommendedName>
</protein>
<name>A0AAW7X4U9_9GAMM</name>
<comment type="caution">
    <text evidence="2">The sequence shown here is derived from an EMBL/GenBank/DDBJ whole genome shotgun (WGS) entry which is preliminary data.</text>
</comment>
<gene>
    <name evidence="2" type="ORF">Q4521_10145</name>
</gene>
<evidence type="ECO:0008006" key="4">
    <source>
        <dbReference type="Google" id="ProtNLM"/>
    </source>
</evidence>
<evidence type="ECO:0000256" key="1">
    <source>
        <dbReference type="SAM" id="SignalP"/>
    </source>
</evidence>
<sequence>MKIINLFAAFVIAAVSTHASANLLELDSAGTYEPMASTNDFFYGAAAGYDIGGNLYATALIDITFTYLGHEAGYNNDFNAYGGNLNNKNHSEGASFTVNNVAAGLLDFNFYSNTISQGIANGNNQDFASFQSFATILDYTYNGIFYDAIILFDDSGAGPDDNHDDHIIGIRVAAVSEPGTLGLVIIGVACLIATRRRLARS</sequence>
<reference evidence="2" key="1">
    <citation type="submission" date="2023-07" db="EMBL/GenBank/DDBJ databases">
        <title>Genome content predicts the carbon catabolic preferences of heterotrophic bacteria.</title>
        <authorList>
            <person name="Gralka M."/>
        </authorList>
    </citation>
    <scope>NUCLEOTIDE SEQUENCE</scope>
    <source>
        <strain evidence="2">I3M17_2</strain>
    </source>
</reference>
<dbReference type="EMBL" id="JAUOPB010000007">
    <property type="protein sequence ID" value="MDO6422835.1"/>
    <property type="molecule type" value="Genomic_DNA"/>
</dbReference>
<evidence type="ECO:0000313" key="3">
    <source>
        <dbReference type="Proteomes" id="UP001169760"/>
    </source>
</evidence>
<organism evidence="2 3">
    <name type="scientific">Saccharophagus degradans</name>
    <dbReference type="NCBI Taxonomy" id="86304"/>
    <lineage>
        <taxon>Bacteria</taxon>
        <taxon>Pseudomonadati</taxon>
        <taxon>Pseudomonadota</taxon>
        <taxon>Gammaproteobacteria</taxon>
        <taxon>Cellvibrionales</taxon>
        <taxon>Cellvibrionaceae</taxon>
        <taxon>Saccharophagus</taxon>
    </lineage>
</organism>
<proteinExistence type="predicted"/>